<proteinExistence type="predicted"/>
<dbReference type="KEGG" id="psim:KR76_22340"/>
<gene>
    <name evidence="1" type="ORF">KR76_22340</name>
</gene>
<dbReference type="EMBL" id="CP009896">
    <property type="protein sequence ID" value="AIY18830.1"/>
    <property type="molecule type" value="Genomic_DNA"/>
</dbReference>
<sequence length="91" mass="9100">MSAATYDASRSAERTALAWQRTLLAAVLVALVPLHDLSGAAWPVLSLSGAVAVLVALAVARATAIPFVSTCVVAADCVLALATALVPGGSR</sequence>
<dbReference type="HOGENOM" id="CLU_2423989_0_0_11"/>
<accession>A0A0A1DTT7</accession>
<dbReference type="Proteomes" id="UP000030300">
    <property type="component" value="Chromosome"/>
</dbReference>
<dbReference type="RefSeq" id="WP_038681458.1">
    <property type="nucleotide sequence ID" value="NZ_BJMC01000012.1"/>
</dbReference>
<dbReference type="GeneID" id="96611521"/>
<evidence type="ECO:0000313" key="1">
    <source>
        <dbReference type="EMBL" id="AIY18830.1"/>
    </source>
</evidence>
<dbReference type="STRING" id="2045.KR76_22340"/>
<evidence type="ECO:0000313" key="2">
    <source>
        <dbReference type="Proteomes" id="UP000030300"/>
    </source>
</evidence>
<keyword evidence="2" id="KW-1185">Reference proteome</keyword>
<protein>
    <submittedName>
        <fullName evidence="1">Uncharacterized protein</fullName>
    </submittedName>
</protein>
<reference evidence="1 2" key="1">
    <citation type="journal article" date="2015" name="Genome Announc.">
        <title>Complete Genome Sequence of Steroid-Transforming Nocardioides simplex VKM Ac-2033D.</title>
        <authorList>
            <person name="Shtratnikova V.Y."/>
            <person name="Schelkunov M.I."/>
            <person name="Pekov Y.A."/>
            <person name="Fokina V.V."/>
            <person name="Logacheva M.D."/>
            <person name="Sokolov S.L."/>
            <person name="Bragin E.Y."/>
            <person name="Ashapkin V.V."/>
            <person name="Donova M.V."/>
        </authorList>
    </citation>
    <scope>NUCLEOTIDE SEQUENCE [LARGE SCALE GENOMIC DNA]</scope>
    <source>
        <strain evidence="1 2">VKM Ac-2033D</strain>
    </source>
</reference>
<dbReference type="AlphaFoldDB" id="A0A0A1DTT7"/>
<name>A0A0A1DTT7_NOCSI</name>
<organism evidence="1 2">
    <name type="scientific">Nocardioides simplex</name>
    <name type="common">Arthrobacter simplex</name>
    <dbReference type="NCBI Taxonomy" id="2045"/>
    <lineage>
        <taxon>Bacteria</taxon>
        <taxon>Bacillati</taxon>
        <taxon>Actinomycetota</taxon>
        <taxon>Actinomycetes</taxon>
        <taxon>Propionibacteriales</taxon>
        <taxon>Nocardioidaceae</taxon>
        <taxon>Pimelobacter</taxon>
    </lineage>
</organism>